<keyword evidence="12" id="KW-0067">ATP-binding</keyword>
<dbReference type="GO" id="GO:0005634">
    <property type="term" value="C:nucleus"/>
    <property type="evidence" value="ECO:0007669"/>
    <property type="project" value="UniProtKB-SubCell"/>
</dbReference>
<feature type="region of interest" description="Disordered" evidence="21">
    <location>
        <begin position="1"/>
        <end position="20"/>
    </location>
</feature>
<feature type="domain" description="PAZ" evidence="24">
    <location>
        <begin position="1260"/>
        <end position="1400"/>
    </location>
</feature>
<keyword evidence="13" id="KW-0460">Magnesium</keyword>
<dbReference type="SUPFAM" id="SSF69065">
    <property type="entry name" value="RNase III domain-like"/>
    <property type="match status" value="2"/>
</dbReference>
<dbReference type="GO" id="GO:0005524">
    <property type="term" value="F:ATP binding"/>
    <property type="evidence" value="ECO:0007669"/>
    <property type="project" value="UniProtKB-KW"/>
</dbReference>
<dbReference type="Gene3D" id="1.10.1520.10">
    <property type="entry name" value="Ribonuclease III domain"/>
    <property type="match status" value="2"/>
</dbReference>
<proteinExistence type="inferred from homology"/>
<evidence type="ECO:0000313" key="29">
    <source>
        <dbReference type="Proteomes" id="UP000663760"/>
    </source>
</evidence>
<dbReference type="Pfam" id="PF00035">
    <property type="entry name" value="dsrm"/>
    <property type="match status" value="1"/>
</dbReference>
<evidence type="ECO:0000256" key="5">
    <source>
        <dbReference type="ARBA" id="ARBA00022722"/>
    </source>
</evidence>
<evidence type="ECO:0000259" key="27">
    <source>
        <dbReference type="PROSITE" id="PS51327"/>
    </source>
</evidence>
<dbReference type="GO" id="GO:0003677">
    <property type="term" value="F:DNA binding"/>
    <property type="evidence" value="ECO:0007669"/>
    <property type="project" value="InterPro"/>
</dbReference>
<evidence type="ECO:0000256" key="13">
    <source>
        <dbReference type="ARBA" id="ARBA00022842"/>
    </source>
</evidence>
<dbReference type="SMART" id="SM00949">
    <property type="entry name" value="PAZ"/>
    <property type="match status" value="1"/>
</dbReference>
<feature type="domain" description="Helicase C-terminal" evidence="26">
    <location>
        <begin position="731"/>
        <end position="891"/>
    </location>
</feature>
<evidence type="ECO:0000256" key="11">
    <source>
        <dbReference type="ARBA" id="ARBA00022806"/>
    </source>
</evidence>
<feature type="compositionally biased region" description="Polar residues" evidence="21">
    <location>
        <begin position="1545"/>
        <end position="1554"/>
    </location>
</feature>
<feature type="domain" description="DRBM" evidence="22">
    <location>
        <begin position="1819"/>
        <end position="1882"/>
    </location>
</feature>
<keyword evidence="11" id="KW-0347">Helicase</keyword>
<dbReference type="PROSITE" id="PS50821">
    <property type="entry name" value="PAZ"/>
    <property type="match status" value="1"/>
</dbReference>
<dbReference type="Pfam" id="PF04851">
    <property type="entry name" value="ResIII"/>
    <property type="match status" value="1"/>
</dbReference>
<dbReference type="Pfam" id="PF03368">
    <property type="entry name" value="Dicer_dimer"/>
    <property type="match status" value="1"/>
</dbReference>
<dbReference type="FunFam" id="3.30.160.380:FF:000001">
    <property type="entry name" value="Endoribonuclease dicer-like 1"/>
    <property type="match status" value="1"/>
</dbReference>
<dbReference type="SMART" id="SM00487">
    <property type="entry name" value="DEXDc"/>
    <property type="match status" value="1"/>
</dbReference>
<dbReference type="FunFam" id="1.10.1520.10:FF:000004">
    <property type="entry name" value="Endoribonuclease dicer-like 1"/>
    <property type="match status" value="1"/>
</dbReference>
<dbReference type="PROSITE" id="PS51194">
    <property type="entry name" value="HELICASE_CTER"/>
    <property type="match status" value="1"/>
</dbReference>
<comment type="function">
    <text evidence="19">Probably involved in the RNA silencing pathway. May cleave double-stranded RNA to produce short 21-24 nucleotides (nt) RNAs which target the selective destruction of complementary RNAs.</text>
</comment>
<evidence type="ECO:0000256" key="3">
    <source>
        <dbReference type="ARBA" id="ARBA00004123"/>
    </source>
</evidence>
<evidence type="ECO:0000256" key="15">
    <source>
        <dbReference type="ARBA" id="ARBA00023158"/>
    </source>
</evidence>
<keyword evidence="9" id="KW-0255">Endonuclease</keyword>
<keyword evidence="29" id="KW-1185">Reference proteome</keyword>
<feature type="domain" description="DRBM" evidence="22">
    <location>
        <begin position="1902"/>
        <end position="1977"/>
    </location>
</feature>
<dbReference type="GO" id="GO:0005737">
    <property type="term" value="C:cytoplasm"/>
    <property type="evidence" value="ECO:0007669"/>
    <property type="project" value="TreeGrafter"/>
</dbReference>
<dbReference type="EMBL" id="LR746265">
    <property type="protein sequence ID" value="CAA7391555.1"/>
    <property type="molecule type" value="Genomic_DNA"/>
</dbReference>
<dbReference type="GO" id="GO:0004525">
    <property type="term" value="F:ribonuclease III activity"/>
    <property type="evidence" value="ECO:0007669"/>
    <property type="project" value="InterPro"/>
</dbReference>
<comment type="cofactor">
    <cofactor evidence="2">
        <name>Mg(2+)</name>
        <dbReference type="ChEBI" id="CHEBI:18420"/>
    </cofactor>
</comment>
<organism evidence="28 29">
    <name type="scientific">Spirodela intermedia</name>
    <name type="common">Intermediate duckweed</name>
    <dbReference type="NCBI Taxonomy" id="51605"/>
    <lineage>
        <taxon>Eukaryota</taxon>
        <taxon>Viridiplantae</taxon>
        <taxon>Streptophyta</taxon>
        <taxon>Embryophyta</taxon>
        <taxon>Tracheophyta</taxon>
        <taxon>Spermatophyta</taxon>
        <taxon>Magnoliopsida</taxon>
        <taxon>Liliopsida</taxon>
        <taxon>Araceae</taxon>
        <taxon>Lemnoideae</taxon>
        <taxon>Spirodela</taxon>
    </lineage>
</organism>
<dbReference type="CDD" id="cd18034">
    <property type="entry name" value="DEXHc_dicer"/>
    <property type="match status" value="1"/>
</dbReference>
<dbReference type="Pfam" id="PF00271">
    <property type="entry name" value="Helicase_C"/>
    <property type="match status" value="1"/>
</dbReference>
<keyword evidence="8" id="KW-0547">Nucleotide-binding</keyword>
<evidence type="ECO:0000259" key="23">
    <source>
        <dbReference type="PROSITE" id="PS50142"/>
    </source>
</evidence>
<feature type="domain" description="Dicer dsRNA-binding fold" evidence="27">
    <location>
        <begin position="919"/>
        <end position="1014"/>
    </location>
</feature>
<evidence type="ECO:0000256" key="14">
    <source>
        <dbReference type="ARBA" id="ARBA00022884"/>
    </source>
</evidence>
<dbReference type="FunFam" id="3.30.160.20:FF:000032">
    <property type="entry name" value="endoribonuclease Dicer homolog 1"/>
    <property type="match status" value="1"/>
</dbReference>
<dbReference type="GO" id="GO:0004386">
    <property type="term" value="F:helicase activity"/>
    <property type="evidence" value="ECO:0007669"/>
    <property type="project" value="UniProtKB-KW"/>
</dbReference>
<dbReference type="InterPro" id="IPR001650">
    <property type="entry name" value="Helicase_C-like"/>
</dbReference>
<dbReference type="Gene3D" id="2.170.260.10">
    <property type="entry name" value="paz domain"/>
    <property type="match status" value="1"/>
</dbReference>
<comment type="subcellular location">
    <subcellularLocation>
        <location evidence="3">Nucleus</location>
    </subcellularLocation>
</comment>
<evidence type="ECO:0000259" key="24">
    <source>
        <dbReference type="PROSITE" id="PS50821"/>
    </source>
</evidence>
<feature type="domain" description="Helicase ATP-binding" evidence="25">
    <location>
        <begin position="335"/>
        <end position="512"/>
    </location>
</feature>
<evidence type="ECO:0000256" key="21">
    <source>
        <dbReference type="SAM" id="MobiDB-lite"/>
    </source>
</evidence>
<keyword evidence="16" id="KW-0464">Manganese</keyword>
<dbReference type="GO" id="GO:0046872">
    <property type="term" value="F:metal ion binding"/>
    <property type="evidence" value="ECO:0007669"/>
    <property type="project" value="UniProtKB-KW"/>
</dbReference>
<dbReference type="FunFam" id="3.40.50.300:FF:000420">
    <property type="entry name" value="Endoribonuclease dicer-like 1"/>
    <property type="match status" value="1"/>
</dbReference>
<evidence type="ECO:0000256" key="4">
    <source>
        <dbReference type="ARBA" id="ARBA00011499"/>
    </source>
</evidence>
<evidence type="ECO:0000256" key="10">
    <source>
        <dbReference type="ARBA" id="ARBA00022801"/>
    </source>
</evidence>
<dbReference type="GO" id="GO:0010267">
    <property type="term" value="P:ta-siRNA processing"/>
    <property type="evidence" value="ECO:0007669"/>
    <property type="project" value="UniProtKB-ARBA"/>
</dbReference>
<keyword evidence="14 20" id="KW-0694">RNA-binding</keyword>
<keyword evidence="15" id="KW-0943">RNA-mediated gene silencing</keyword>
<comment type="subunit">
    <text evidence="4">May interact with ARGONAUTE1 or PINHEAD through their common PAZ domains.</text>
</comment>
<evidence type="ECO:0000256" key="20">
    <source>
        <dbReference type="PROSITE-ProRule" id="PRU00657"/>
    </source>
</evidence>
<evidence type="ECO:0000256" key="8">
    <source>
        <dbReference type="ARBA" id="ARBA00022741"/>
    </source>
</evidence>
<feature type="domain" description="RNase III" evidence="23">
    <location>
        <begin position="1645"/>
        <end position="1793"/>
    </location>
</feature>
<feature type="compositionally biased region" description="Basic and acidic residues" evidence="21">
    <location>
        <begin position="147"/>
        <end position="170"/>
    </location>
</feature>
<evidence type="ECO:0000259" key="25">
    <source>
        <dbReference type="PROSITE" id="PS51192"/>
    </source>
</evidence>
<feature type="region of interest" description="Disordered" evidence="21">
    <location>
        <begin position="244"/>
        <end position="269"/>
    </location>
</feature>
<feature type="compositionally biased region" description="Acidic residues" evidence="21">
    <location>
        <begin position="1012"/>
        <end position="1024"/>
    </location>
</feature>
<evidence type="ECO:0000256" key="1">
    <source>
        <dbReference type="ARBA" id="ARBA00001936"/>
    </source>
</evidence>
<dbReference type="Proteomes" id="UP000663760">
    <property type="component" value="Chromosome 2"/>
</dbReference>
<dbReference type="OrthoDB" id="6513042at2759"/>
<keyword evidence="5" id="KW-0540">Nuclease</keyword>
<feature type="region of interest" description="Disordered" evidence="21">
    <location>
        <begin position="1536"/>
        <end position="1556"/>
    </location>
</feature>
<dbReference type="PROSITE" id="PS51192">
    <property type="entry name" value="HELICASE_ATP_BIND_1"/>
    <property type="match status" value="1"/>
</dbReference>
<dbReference type="GO" id="GO:0003723">
    <property type="term" value="F:RNA binding"/>
    <property type="evidence" value="ECO:0007669"/>
    <property type="project" value="UniProtKB-UniRule"/>
</dbReference>
<name>A0A7I8K3B7_SPIIN</name>
<dbReference type="FunFam" id="1.10.1520.10:FF:000007">
    <property type="entry name" value="Endoribonuclease dicer-like protein"/>
    <property type="match status" value="1"/>
</dbReference>
<dbReference type="InterPro" id="IPR000999">
    <property type="entry name" value="RNase_III_dom"/>
</dbReference>
<dbReference type="Gene3D" id="3.30.160.380">
    <property type="entry name" value="Dicer dimerisation domain"/>
    <property type="match status" value="1"/>
</dbReference>
<dbReference type="PROSITE" id="PS50142">
    <property type="entry name" value="RNASE_3_2"/>
    <property type="match status" value="2"/>
</dbReference>
<dbReference type="SMART" id="SM00535">
    <property type="entry name" value="RIBOc"/>
    <property type="match status" value="2"/>
</dbReference>
<gene>
    <name evidence="28" type="ORF">SI8410_02002837</name>
</gene>
<dbReference type="InterPro" id="IPR036389">
    <property type="entry name" value="RNase_III_sf"/>
</dbReference>
<dbReference type="PROSITE" id="PS51327">
    <property type="entry name" value="DICER_DSRBF"/>
    <property type="match status" value="1"/>
</dbReference>
<comment type="cofactor">
    <cofactor evidence="1">
        <name>Mn(2+)</name>
        <dbReference type="ChEBI" id="CHEBI:29035"/>
    </cofactor>
</comment>
<keyword evidence="17" id="KW-0539">Nucleus</keyword>
<evidence type="ECO:0000256" key="12">
    <source>
        <dbReference type="ARBA" id="ARBA00022840"/>
    </source>
</evidence>
<dbReference type="SUPFAM" id="SSF101690">
    <property type="entry name" value="PAZ domain"/>
    <property type="match status" value="1"/>
</dbReference>
<dbReference type="CDD" id="cd19869">
    <property type="entry name" value="DSRM_DCL_plant"/>
    <property type="match status" value="1"/>
</dbReference>
<feature type="domain" description="RNase III" evidence="23">
    <location>
        <begin position="1443"/>
        <end position="1604"/>
    </location>
</feature>
<reference evidence="28" key="1">
    <citation type="submission" date="2020-02" db="EMBL/GenBank/DDBJ databases">
        <authorList>
            <person name="Scholz U."/>
            <person name="Mascher M."/>
            <person name="Fiebig A."/>
        </authorList>
    </citation>
    <scope>NUCLEOTIDE SEQUENCE</scope>
</reference>
<dbReference type="CDD" id="cd00593">
    <property type="entry name" value="RIBOc"/>
    <property type="match status" value="2"/>
</dbReference>
<dbReference type="InterPro" id="IPR006935">
    <property type="entry name" value="Helicase/UvrB_N"/>
</dbReference>
<dbReference type="InterPro" id="IPR036085">
    <property type="entry name" value="PAZ_dom_sf"/>
</dbReference>
<evidence type="ECO:0000256" key="2">
    <source>
        <dbReference type="ARBA" id="ARBA00001946"/>
    </source>
</evidence>
<dbReference type="PROSITE" id="PS00517">
    <property type="entry name" value="RNASE_3_1"/>
    <property type="match status" value="1"/>
</dbReference>
<dbReference type="InterPro" id="IPR003100">
    <property type="entry name" value="PAZ_dom"/>
</dbReference>
<evidence type="ECO:0000256" key="7">
    <source>
        <dbReference type="ARBA" id="ARBA00022737"/>
    </source>
</evidence>
<evidence type="ECO:0000256" key="6">
    <source>
        <dbReference type="ARBA" id="ARBA00022723"/>
    </source>
</evidence>
<dbReference type="PANTHER" id="PTHR14950">
    <property type="entry name" value="DICER-RELATED"/>
    <property type="match status" value="1"/>
</dbReference>
<keyword evidence="10" id="KW-0378">Hydrolase</keyword>
<keyword evidence="7" id="KW-0677">Repeat</keyword>
<feature type="region of interest" description="Disordered" evidence="21">
    <location>
        <begin position="1008"/>
        <end position="1031"/>
    </location>
</feature>
<dbReference type="Gene3D" id="3.30.160.20">
    <property type="match status" value="2"/>
</dbReference>
<dbReference type="FunFam" id="3.40.50.300:FF:000705">
    <property type="entry name" value="Endoribonuclease dicer-like protein"/>
    <property type="match status" value="1"/>
</dbReference>
<feature type="region of interest" description="Disordered" evidence="21">
    <location>
        <begin position="147"/>
        <end position="177"/>
    </location>
</feature>
<comment type="similarity">
    <text evidence="18 20">Belongs to the helicase family. Dicer subfamily.</text>
</comment>
<keyword evidence="6" id="KW-0479">Metal-binding</keyword>
<dbReference type="CDD" id="cd18802">
    <property type="entry name" value="SF2_C_dicer"/>
    <property type="match status" value="1"/>
</dbReference>
<dbReference type="SUPFAM" id="SSF54768">
    <property type="entry name" value="dsRNA-binding domain-like"/>
    <property type="match status" value="2"/>
</dbReference>
<evidence type="ECO:0000256" key="16">
    <source>
        <dbReference type="ARBA" id="ARBA00023211"/>
    </source>
</evidence>
<protein>
    <submittedName>
        <fullName evidence="28">Uncharacterized protein</fullName>
    </submittedName>
</protein>
<accession>A0A7I8K3B7</accession>
<dbReference type="Pfam" id="PF14709">
    <property type="entry name" value="DND1_DSRM"/>
    <property type="match status" value="1"/>
</dbReference>
<dbReference type="InterPro" id="IPR014001">
    <property type="entry name" value="Helicase_ATP-bd"/>
</dbReference>
<dbReference type="InterPro" id="IPR005034">
    <property type="entry name" value="Dicer_dimerisation"/>
</dbReference>
<dbReference type="Pfam" id="PF02170">
    <property type="entry name" value="PAZ"/>
    <property type="match status" value="1"/>
</dbReference>
<dbReference type="PANTHER" id="PTHR14950:SF37">
    <property type="entry name" value="ENDORIBONUCLEASE DICER"/>
    <property type="match status" value="1"/>
</dbReference>
<dbReference type="InterPro" id="IPR027417">
    <property type="entry name" value="P-loop_NTPase"/>
</dbReference>
<evidence type="ECO:0000256" key="17">
    <source>
        <dbReference type="ARBA" id="ARBA00023242"/>
    </source>
</evidence>
<evidence type="ECO:0000313" key="28">
    <source>
        <dbReference type="EMBL" id="CAA7391555.1"/>
    </source>
</evidence>
<evidence type="ECO:0000256" key="19">
    <source>
        <dbReference type="ARBA" id="ARBA00056187"/>
    </source>
</evidence>
<dbReference type="InterPro" id="IPR014720">
    <property type="entry name" value="dsRBD_dom"/>
</dbReference>
<evidence type="ECO:0000256" key="18">
    <source>
        <dbReference type="ARBA" id="ARBA00035116"/>
    </source>
</evidence>
<dbReference type="SMART" id="SM00490">
    <property type="entry name" value="HELICc"/>
    <property type="match status" value="1"/>
</dbReference>
<dbReference type="Gene3D" id="3.40.50.300">
    <property type="entry name" value="P-loop containing nucleotide triphosphate hydrolases"/>
    <property type="match status" value="2"/>
</dbReference>
<sequence>MGGEQTASPDDAGGAVEAPKNGILCGGEPVSYWFDACEDDAMCGIDFSDFDSSIAPGSVVDFSDQTAEEGNFFKEFDRILESFNEALLHRPPVEVGVPGVAVASADTVKGDGLLGPPPNRFENNSRAREFVHECAVTNVTCDVGDKKRASDGLEKGRRDYSEDVGRRDDMGDGGTRCSKRARTNVITENNDAVLLYGRYEHLRYANCRRQVRDWDECDHGRRREMDQSRKREIEDGDWRDRRDRCRKQSRDRDGRDTRDRDVRNSREKNLKERDGKGFWERDRSGKLVFRVGSWENREEKKIKQEGLERVKKDDKLLEEREKPAEEQARKYQLDVLEQAKKKNTIAFLETGAGKTLIAVLLIKSINHKMQKNKIKMLAIFLVPKVPLVYQQAEVIRDGTGYNVGHYCGEMGQDFWDARRWQREFETKQVLVMTAQILLNILRHSIIKMEAIHLLILDECHHAVKKHPYSLVMSEFYHTTPKDKRPAVFGMTASPVNLKGVSSQEDCAIKIRNLESKLDSVVCTIKDRKELERHVPMPLEVIVHYDKAGSLCFLHDQIKRLEAEVDEAAHSSSRRSKWQFMGARDAGSKEELRFIYGVSERTESDGAANLIQKLRAINYALGELGQWCAFKVALSFLTALQNDEKSNYHLDIKFQESYLRKVVELLQCQLSEGAALDKDVKGEVKVSADAQVEEVEEGELPDSHVLSGGEHVDVIIGAAVADGKVTPKVQSLIKILLKYQHTEDFRAIIFVERVVAALVLPKLLSELPSLNFIKCASLIGHNNNQEMRTCQMQDTIAKFRDGRVTVLVATSVAEEGLDIRQCNVVIRFDLAKTVLAYIQSRGRARKPGSDYILMLERGNLSHETFLRNARNSEETLRREAIERTDLSHLKGSSKLTSVDMLPGSIYRVESTGAIVSLNSAVGLVHLYCSQLPSDRYSILRPEFIMERHESPGGSTEYSCKLQLPCNAPFEKLEGPICSSIRLAQQAVCLAACKKLHEMGAFTDMLLPDKGSGDDDEKIEQNDEGDPLPGTARHREFYPEGVAEILFGEWILSRADGYTSSQPLQLYVYSVKCVNIGTSKDPFLTDVSEFSVLFGNKLSEEVLSMSVELFVAKTMITKSSLVFKGAINITRTQLVSLKSFHVRLMSIVLDVDVDPSTTPWDPAKAYLFVPTINQKHLDPLLEIDWDTVEQIVGSDAWSNPLQRARPDVYLGTNERTLGGDRREYGFGKLRHGMSFGLKAHPTYGIRGAVAQFDVVKASGLVPSWDVGANGNGDMIRGKLSMADSYIHAEDLVGRIVTAAHSGKRFYVDSIRYDMNAENSFPKKEGYLGPLEYGSYADYYRKKYGVELMHKKQPLLRGRGVSYCKNLLSPRFGHSEEKDNESKEDLDKTYYVFLPPELCLVHPLPGPLVRGAQRLPSIMRRVESMLLAVQLKDLIGYPVPVAKILEALTAASCQETFCYERAELLGDAYLKWVVSRYLFLRYPQKHEGQLTRMRQQMVSNMVLYQYALNNGLQSYIQADRFAPSRWAAPGVPPVFDEDTKELEPPLSGQGTSNTEVDVQTGGLYDDDFDEREDGELEGDSGCYRVLSSKTLADVVEALIGVYYVEGGENAANHLMQWIGIQVDFGMQIMDSMNKPYNISESVMRSIDFDGLEGILNLRFNNKGLLMEAITHASRPSSGVPCYQRLEFVGDAVLDHLITSHLFFTYTDLPPGRLTDLRAAAVNNENFARVAVKHNLHVHLRHGSTALEAQIREFVKDVQDELSKPGLNSFGLGDCKAPKVLGDIVESIAGAIFLDNGCDPSSVWKAFQPLLHPMVTPETLPMHPVRELQERCQQQAEGLEYKATRAGNVATVEVFVDGVQIGVAQNPQKKMAQKLAARNALVVLKEKDKTRREEAEDGKRSSGQVYTRQTLNDICLRRQWPMPQYRCVNEGGPAHAKRFVYSVRVNTSDLGWTDECVGEPMPSVKKAKDSAATLLLELLNKR</sequence>
<dbReference type="SMART" id="SM00358">
    <property type="entry name" value="DSRM"/>
    <property type="match status" value="2"/>
</dbReference>
<dbReference type="InterPro" id="IPR038248">
    <property type="entry name" value="Dicer_dimer_sf"/>
</dbReference>
<evidence type="ECO:0000256" key="9">
    <source>
        <dbReference type="ARBA" id="ARBA00022759"/>
    </source>
</evidence>
<dbReference type="PROSITE" id="PS50137">
    <property type="entry name" value="DS_RBD"/>
    <property type="match status" value="2"/>
</dbReference>
<dbReference type="Pfam" id="PF00636">
    <property type="entry name" value="Ribonuclease_3"/>
    <property type="match status" value="2"/>
</dbReference>
<dbReference type="SUPFAM" id="SSF52540">
    <property type="entry name" value="P-loop containing nucleoside triphosphate hydrolases"/>
    <property type="match status" value="1"/>
</dbReference>
<evidence type="ECO:0000259" key="26">
    <source>
        <dbReference type="PROSITE" id="PS51194"/>
    </source>
</evidence>
<evidence type="ECO:0000259" key="22">
    <source>
        <dbReference type="PROSITE" id="PS50137"/>
    </source>
</evidence>